<organism evidence="2 3">
    <name type="scientific">Alistipes intestinihominis</name>
    <dbReference type="NCBI Taxonomy" id="3133172"/>
    <lineage>
        <taxon>Bacteria</taxon>
        <taxon>Pseudomonadati</taxon>
        <taxon>Bacteroidota</taxon>
        <taxon>Bacteroidia</taxon>
        <taxon>Bacteroidales</taxon>
        <taxon>Rikenellaceae</taxon>
        <taxon>Alistipes</taxon>
    </lineage>
</organism>
<evidence type="ECO:0000313" key="2">
    <source>
        <dbReference type="EMBL" id="MEQ2545480.1"/>
    </source>
</evidence>
<dbReference type="EMBL" id="JBBMFL010000013">
    <property type="protein sequence ID" value="MEQ2545480.1"/>
    <property type="molecule type" value="Genomic_DNA"/>
</dbReference>
<comment type="caution">
    <text evidence="2">The sequence shown here is derived from an EMBL/GenBank/DDBJ whole genome shotgun (WGS) entry which is preliminary data.</text>
</comment>
<name>A0ABV1GYJ5_9BACT</name>
<evidence type="ECO:0000313" key="3">
    <source>
        <dbReference type="Proteomes" id="UP001460202"/>
    </source>
</evidence>
<feature type="signal peptide" evidence="1">
    <location>
        <begin position="1"/>
        <end position="20"/>
    </location>
</feature>
<accession>A0ABV1GYJ5</accession>
<dbReference type="RefSeq" id="WP_129650209.1">
    <property type="nucleotide sequence ID" value="NZ_JBBMFL010000013.1"/>
</dbReference>
<feature type="chain" id="PRO_5046199551" evidence="1">
    <location>
        <begin position="21"/>
        <end position="161"/>
    </location>
</feature>
<keyword evidence="1" id="KW-0732">Signal</keyword>
<reference evidence="2 3" key="1">
    <citation type="submission" date="2024-03" db="EMBL/GenBank/DDBJ databases">
        <title>Human intestinal bacterial collection.</title>
        <authorList>
            <person name="Pauvert C."/>
            <person name="Hitch T.C.A."/>
            <person name="Clavel T."/>
        </authorList>
    </citation>
    <scope>NUCLEOTIDE SEQUENCE [LARGE SCALE GENOMIC DNA]</scope>
    <source>
        <strain evidence="2 3">CLA-KB-H122</strain>
    </source>
</reference>
<protein>
    <submittedName>
        <fullName evidence="2">Uncharacterized protein</fullName>
    </submittedName>
</protein>
<proteinExistence type="predicted"/>
<sequence length="161" mass="18471">MKKIFILVACAVMLCVDAFAQINFWNKIFKTNNFQEAYTILYANKCNFYVKTIDYDQHDGTSYDQMVGMKGGTVFVVKSNAIGSNNLKSVSVTVGETTFEAVNKELSQLGYKKFSDRIETEMLFGRSFSCRVVRYWYGNIVVKVKIYNDAPGTYQINFSWK</sequence>
<dbReference type="Proteomes" id="UP001460202">
    <property type="component" value="Unassembled WGS sequence"/>
</dbReference>
<evidence type="ECO:0000256" key="1">
    <source>
        <dbReference type="SAM" id="SignalP"/>
    </source>
</evidence>
<gene>
    <name evidence="2" type="ORF">WMO46_11045</name>
</gene>
<keyword evidence="3" id="KW-1185">Reference proteome</keyword>
<dbReference type="GeneID" id="78178689"/>